<evidence type="ECO:0000313" key="3">
    <source>
        <dbReference type="Proteomes" id="UP000327236"/>
    </source>
</evidence>
<name>A0A5N1IA49_LACJE</name>
<dbReference type="Proteomes" id="UP000327236">
    <property type="component" value="Unassembled WGS sequence"/>
</dbReference>
<evidence type="ECO:0000313" key="1">
    <source>
        <dbReference type="EMBL" id="KAA9322495.1"/>
    </source>
</evidence>
<organism evidence="1 3">
    <name type="scientific">Lactobacillus jensenii</name>
    <dbReference type="NCBI Taxonomy" id="109790"/>
    <lineage>
        <taxon>Bacteria</taxon>
        <taxon>Bacillati</taxon>
        <taxon>Bacillota</taxon>
        <taxon>Bacilli</taxon>
        <taxon>Lactobacillales</taxon>
        <taxon>Lactobacillaceae</taxon>
        <taxon>Lactobacillus</taxon>
    </lineage>
</organism>
<comment type="caution">
    <text evidence="1">The sequence shown here is derived from an EMBL/GenBank/DDBJ whole genome shotgun (WGS) entry which is preliminary data.</text>
</comment>
<dbReference type="InterPro" id="IPR059218">
    <property type="entry name" value="LBP_cg2779-like"/>
</dbReference>
<dbReference type="NCBIfam" id="NF040507">
    <property type="entry name" value="LBP_cg2779_fam"/>
    <property type="match status" value="1"/>
</dbReference>
<protein>
    <submittedName>
        <fullName evidence="2">LBP_cg2779 family protein</fullName>
    </submittedName>
</protein>
<evidence type="ECO:0000313" key="2">
    <source>
        <dbReference type="EMBL" id="MEL0565675.1"/>
    </source>
</evidence>
<sequence length="61" mass="6964">MNQEELSDVIITYQVKHHVNDTELAFASHLSVEKIHAMKTGDGSFTSEEINQILEYIQSQD</sequence>
<dbReference type="EMBL" id="JBBVUL010000014">
    <property type="protein sequence ID" value="MEL0565675.1"/>
    <property type="molecule type" value="Genomic_DNA"/>
</dbReference>
<gene>
    <name evidence="2" type="ORF">AAC431_07105</name>
    <name evidence="1" type="ORF">F6H94_04945</name>
</gene>
<keyword evidence="4" id="KW-1185">Reference proteome</keyword>
<dbReference type="OrthoDB" id="2246554at2"/>
<dbReference type="AlphaFoldDB" id="A0A5N1IA49"/>
<reference evidence="2 4" key="2">
    <citation type="submission" date="2024-04" db="EMBL/GenBank/DDBJ databases">
        <title>Three lactobacilli isolated from voided urine samples from females with type 2 diabetes.</title>
        <authorList>
            <person name="Kula A."/>
            <person name="Stegman N."/>
            <person name="Putonti C."/>
        </authorList>
    </citation>
    <scope>NUCLEOTIDE SEQUENCE [LARGE SCALE GENOMIC DNA]</scope>
    <source>
        <strain evidence="2 4">1855</strain>
    </source>
</reference>
<dbReference type="Proteomes" id="UP001385848">
    <property type="component" value="Unassembled WGS sequence"/>
</dbReference>
<accession>A0A5N1IA49</accession>
<dbReference type="RefSeq" id="WP_006584795.1">
    <property type="nucleotide sequence ID" value="NZ_CATOUV010000001.1"/>
</dbReference>
<evidence type="ECO:0000313" key="4">
    <source>
        <dbReference type="Proteomes" id="UP001385848"/>
    </source>
</evidence>
<proteinExistence type="predicted"/>
<dbReference type="EMBL" id="VYWW01000018">
    <property type="protein sequence ID" value="KAA9322495.1"/>
    <property type="molecule type" value="Genomic_DNA"/>
</dbReference>
<dbReference type="GeneID" id="31742950"/>
<dbReference type="KEGG" id="lje:BUE77_04405"/>
<reference evidence="1 3" key="1">
    <citation type="submission" date="2019-09" db="EMBL/GenBank/DDBJ databases">
        <title>Draft genome sequence assemblies of isolates from the urinary tract.</title>
        <authorList>
            <person name="Mores C.R."/>
            <person name="Putonti C."/>
            <person name="Wolfe A.J."/>
        </authorList>
    </citation>
    <scope>NUCLEOTIDE SEQUENCE [LARGE SCALE GENOMIC DNA]</scope>
    <source>
        <strain evidence="1 3">UMB246</strain>
    </source>
</reference>